<dbReference type="EMBL" id="JBHTAI010000011">
    <property type="protein sequence ID" value="MFC7150596.1"/>
    <property type="molecule type" value="Genomic_DNA"/>
</dbReference>
<proteinExistence type="predicted"/>
<evidence type="ECO:0000313" key="2">
    <source>
        <dbReference type="Proteomes" id="UP001596378"/>
    </source>
</evidence>
<reference evidence="2" key="1">
    <citation type="journal article" date="2019" name="Int. J. Syst. Evol. Microbiol.">
        <title>The Global Catalogue of Microorganisms (GCM) 10K type strain sequencing project: providing services to taxonomists for standard genome sequencing and annotation.</title>
        <authorList>
            <consortium name="The Broad Institute Genomics Platform"/>
            <consortium name="The Broad Institute Genome Sequencing Center for Infectious Disease"/>
            <person name="Wu L."/>
            <person name="Ma J."/>
        </authorList>
    </citation>
    <scope>NUCLEOTIDE SEQUENCE [LARGE SCALE GENOMIC DNA]</scope>
    <source>
        <strain evidence="2">KCTC 12907</strain>
    </source>
</reference>
<sequence length="175" mass="20392">MDQQEQQILTCLKLKFEHQDLCQTNQQNVWIMVATVVPFTTKQIEIALTVEEVPTHTVRLVLRTTDEVGTNDYVDGTDVFIRVDNQNKIAELVWEDLWAEGPPIFHGGTIPDALRWVRELAEPFYVELKDPFLTTEQRSALNVHNEDYIIEPAHEPRKEKRETRLLTDEDFDGLF</sequence>
<dbReference type="Proteomes" id="UP001596378">
    <property type="component" value="Unassembled WGS sequence"/>
</dbReference>
<evidence type="ECO:0000313" key="1">
    <source>
        <dbReference type="EMBL" id="MFC7150596.1"/>
    </source>
</evidence>
<accession>A0ABW2FBX7</accession>
<dbReference type="RefSeq" id="WP_378052983.1">
    <property type="nucleotide sequence ID" value="NZ_JBHMDN010000069.1"/>
</dbReference>
<gene>
    <name evidence="1" type="ORF">ACFQMJ_18855</name>
</gene>
<keyword evidence="2" id="KW-1185">Reference proteome</keyword>
<comment type="caution">
    <text evidence="1">The sequence shown here is derived from an EMBL/GenBank/DDBJ whole genome shotgun (WGS) entry which is preliminary data.</text>
</comment>
<protein>
    <submittedName>
        <fullName evidence="1">Uncharacterized protein</fullName>
    </submittedName>
</protein>
<organism evidence="1 2">
    <name type="scientific">Cohnella cellulosilytica</name>
    <dbReference type="NCBI Taxonomy" id="986710"/>
    <lineage>
        <taxon>Bacteria</taxon>
        <taxon>Bacillati</taxon>
        <taxon>Bacillota</taxon>
        <taxon>Bacilli</taxon>
        <taxon>Bacillales</taxon>
        <taxon>Paenibacillaceae</taxon>
        <taxon>Cohnella</taxon>
    </lineage>
</organism>
<name>A0ABW2FBX7_9BACL</name>